<evidence type="ECO:0000313" key="1">
    <source>
        <dbReference type="EMBL" id="OQP51416.1"/>
    </source>
</evidence>
<dbReference type="EMBL" id="LWBO01000005">
    <property type="protein sequence ID" value="OQP51416.1"/>
    <property type="molecule type" value="Genomic_DNA"/>
</dbReference>
<organism evidence="1 2">
    <name type="scientific">Niastella koreensis</name>
    <dbReference type="NCBI Taxonomy" id="354356"/>
    <lineage>
        <taxon>Bacteria</taxon>
        <taxon>Pseudomonadati</taxon>
        <taxon>Bacteroidota</taxon>
        <taxon>Chitinophagia</taxon>
        <taxon>Chitinophagales</taxon>
        <taxon>Chitinophagaceae</taxon>
        <taxon>Niastella</taxon>
    </lineage>
</organism>
<reference evidence="1 2" key="1">
    <citation type="submission" date="2016-04" db="EMBL/GenBank/DDBJ databases">
        <authorList>
            <person name="Chen L."/>
            <person name="Zhuang W."/>
            <person name="Wang G."/>
        </authorList>
    </citation>
    <scope>NUCLEOTIDE SEQUENCE [LARGE SCALE GENOMIC DNA]</scope>
    <source>
        <strain evidence="2">GR20</strain>
    </source>
</reference>
<accession>A0ABX3NZE4</accession>
<gene>
    <name evidence="1" type="ORF">A4D02_25155</name>
</gene>
<evidence type="ECO:0000313" key="2">
    <source>
        <dbReference type="Proteomes" id="UP000192277"/>
    </source>
</evidence>
<keyword evidence="2" id="KW-1185">Reference proteome</keyword>
<name>A0ABX3NZE4_9BACT</name>
<protein>
    <recommendedName>
        <fullName evidence="3">Type IX secretion system protein PorQ</fullName>
    </recommendedName>
</protein>
<evidence type="ECO:0008006" key="3">
    <source>
        <dbReference type="Google" id="ProtNLM"/>
    </source>
</evidence>
<sequence length="409" mass="45577">MLVVLRVKEIPPCQWRNFFLSAGALAKADCALGLFRYFSAQSTYAQASADETFMPGRLHILVYLLILTRANAQTLGGNTVYNFLKLSNTPQLTALGGINISNQTQDIGLAFNNPSLLRPVMHTQANMVFNSFYAGIKNYHLMWGYHANSLNTTFAAGINYFSYGSIAETDMMGNVLGNMRPADYVAQLSAARQYGERWHYGVTAKFIHSSYGIYSSSGVAMDIGIAYYDSIHLWQVSLVAKNMGAQLKQYAGSSSGDLPFDLQLGISKRLAHAPLQFSLTLNQLHQFDTRYNDTLFNSETGLAQDSKDKKYIFDKFFRHVTLAVQLFAGDKIEVTAGYNYLRRKELNITNAGNGLNGFSLGVGVLFKKIQIRYARSYYQNNSSYNQFGLNLRLNDYFGSGGLLNRAGNK</sequence>
<proteinExistence type="predicted"/>
<dbReference type="NCBIfam" id="NF033711">
    <property type="entry name" value="T9SS_PorQ"/>
    <property type="match status" value="1"/>
</dbReference>
<comment type="caution">
    <text evidence="1">The sequence shown here is derived from an EMBL/GenBank/DDBJ whole genome shotgun (WGS) entry which is preliminary data.</text>
</comment>
<dbReference type="NCBIfam" id="NF033709">
    <property type="entry name" value="PorV_fam"/>
    <property type="match status" value="1"/>
</dbReference>
<dbReference type="Proteomes" id="UP000192277">
    <property type="component" value="Unassembled WGS sequence"/>
</dbReference>